<sequence>MERRTLLGGLALGVPAGWLVRSGDSDPVVRTTAGAVRGRRAGGISMFAGVPYAAAPVGERRFRPPVPPAAWRGVRDAVRPGPAAPQSPSRLTQVVGPIRLPGQSEDCLSVNVWTPGLRGRRPVLVWLHGGAFVAGAGGQDWYDGVRLAADGDLVVVTVNYRLGALGFLHAPDLGWSNAGLLDQLAALRWVRDNIAGFGGDPGRVTLAGQSAGALTALAMMSAPQARGLFHRVILQSTPTGIAPAAPAEAAAVTERYLAALGMPPGEAYRLRDVPVEQLLAAQGVLMQAAAPLQLAPPFHLVAAGDVVAPDLVGAAGRVSHIGRLVGATRDEAAAWAVLDPRLRGVDEARAIEIARGFAGAGAEHEYARISRTAPGAAPELVLQLLATDHYFHRDVPRLAGHARSYAYRFDWHPAGNPLGACHCLELPYVFGTLPAWRAAPMLAGADPDHEAALVTATLPAWAAFVHTGSPEHGGLPRWPRYDHRRTTMHITEQPHVR</sequence>
<dbReference type="InterPro" id="IPR050309">
    <property type="entry name" value="Type-B_Carboxylest/Lipase"/>
</dbReference>
<evidence type="ECO:0000256" key="2">
    <source>
        <dbReference type="ARBA" id="ARBA00022801"/>
    </source>
</evidence>
<dbReference type="AlphaFoldDB" id="A0A6V8KNB7"/>
<dbReference type="SUPFAM" id="SSF53474">
    <property type="entry name" value="alpha/beta-Hydrolases"/>
    <property type="match status" value="1"/>
</dbReference>
<dbReference type="EMBL" id="BLPF01000003">
    <property type="protein sequence ID" value="GFJ83679.1"/>
    <property type="molecule type" value="Genomic_DNA"/>
</dbReference>
<proteinExistence type="inferred from homology"/>
<reference evidence="5 6" key="2">
    <citation type="submission" date="2020-03" db="EMBL/GenBank/DDBJ databases">
        <authorList>
            <person name="Ichikawa N."/>
            <person name="Kimura A."/>
            <person name="Kitahashi Y."/>
            <person name="Uohara A."/>
        </authorList>
    </citation>
    <scope>NUCLEOTIDE SEQUENCE [LARGE SCALE GENOMIC DNA]</scope>
    <source>
        <strain evidence="5 6">NBRC 108639</strain>
    </source>
</reference>
<dbReference type="InterPro" id="IPR019826">
    <property type="entry name" value="Carboxylesterase_B_AS"/>
</dbReference>
<comment type="similarity">
    <text evidence="1 3">Belongs to the type-B carboxylesterase/lipase family.</text>
</comment>
<dbReference type="InterPro" id="IPR029058">
    <property type="entry name" value="AB_hydrolase_fold"/>
</dbReference>
<keyword evidence="6" id="KW-1185">Reference proteome</keyword>
<dbReference type="Gene3D" id="3.40.50.1820">
    <property type="entry name" value="alpha/beta hydrolase"/>
    <property type="match status" value="1"/>
</dbReference>
<evidence type="ECO:0000313" key="5">
    <source>
        <dbReference type="EMBL" id="GFJ83679.1"/>
    </source>
</evidence>
<dbReference type="GO" id="GO:0016787">
    <property type="term" value="F:hydrolase activity"/>
    <property type="evidence" value="ECO:0007669"/>
    <property type="project" value="UniProtKB-KW"/>
</dbReference>
<evidence type="ECO:0000256" key="1">
    <source>
        <dbReference type="ARBA" id="ARBA00005964"/>
    </source>
</evidence>
<reference evidence="5 6" key="1">
    <citation type="submission" date="2020-03" db="EMBL/GenBank/DDBJ databases">
        <title>Whole genome shotgun sequence of Phytohabitans houttuyneae NBRC 108639.</title>
        <authorList>
            <person name="Komaki H."/>
            <person name="Tamura T."/>
        </authorList>
    </citation>
    <scope>NUCLEOTIDE SEQUENCE [LARGE SCALE GENOMIC DNA]</scope>
    <source>
        <strain evidence="5 6">NBRC 108639</strain>
    </source>
</reference>
<dbReference type="RefSeq" id="WP_173066444.1">
    <property type="nucleotide sequence ID" value="NZ_BAABGO010000064.1"/>
</dbReference>
<dbReference type="Proteomes" id="UP000482800">
    <property type="component" value="Unassembled WGS sequence"/>
</dbReference>
<accession>A0A6V8KNB7</accession>
<evidence type="ECO:0000256" key="3">
    <source>
        <dbReference type="RuleBase" id="RU361235"/>
    </source>
</evidence>
<gene>
    <name evidence="5" type="ORF">Phou_078590</name>
</gene>
<comment type="caution">
    <text evidence="5">The sequence shown here is derived from an EMBL/GenBank/DDBJ whole genome shotgun (WGS) entry which is preliminary data.</text>
</comment>
<dbReference type="EC" id="3.1.1.-" evidence="3"/>
<name>A0A6V8KNB7_9ACTN</name>
<dbReference type="InterPro" id="IPR002018">
    <property type="entry name" value="CarbesteraseB"/>
</dbReference>
<dbReference type="PANTHER" id="PTHR11559">
    <property type="entry name" value="CARBOXYLESTERASE"/>
    <property type="match status" value="1"/>
</dbReference>
<dbReference type="PROSITE" id="PS00122">
    <property type="entry name" value="CARBOXYLESTERASE_B_1"/>
    <property type="match status" value="1"/>
</dbReference>
<keyword evidence="2 3" id="KW-0378">Hydrolase</keyword>
<feature type="domain" description="Carboxylesterase type B" evidence="4">
    <location>
        <begin position="26"/>
        <end position="495"/>
    </location>
</feature>
<dbReference type="Pfam" id="PF00135">
    <property type="entry name" value="COesterase"/>
    <property type="match status" value="1"/>
</dbReference>
<protein>
    <recommendedName>
        <fullName evidence="3">Carboxylic ester hydrolase</fullName>
        <ecNumber evidence="3">3.1.1.-</ecNumber>
    </recommendedName>
</protein>
<evidence type="ECO:0000313" key="6">
    <source>
        <dbReference type="Proteomes" id="UP000482800"/>
    </source>
</evidence>
<evidence type="ECO:0000259" key="4">
    <source>
        <dbReference type="Pfam" id="PF00135"/>
    </source>
</evidence>
<organism evidence="5 6">
    <name type="scientific">Phytohabitans houttuyneae</name>
    <dbReference type="NCBI Taxonomy" id="1076126"/>
    <lineage>
        <taxon>Bacteria</taxon>
        <taxon>Bacillati</taxon>
        <taxon>Actinomycetota</taxon>
        <taxon>Actinomycetes</taxon>
        <taxon>Micromonosporales</taxon>
        <taxon>Micromonosporaceae</taxon>
    </lineage>
</organism>